<dbReference type="InterPro" id="IPR056632">
    <property type="entry name" value="DUF7730"/>
</dbReference>
<dbReference type="EMBL" id="KZ805362">
    <property type="protein sequence ID" value="PVI01138.1"/>
    <property type="molecule type" value="Genomic_DNA"/>
</dbReference>
<dbReference type="OrthoDB" id="5413827at2759"/>
<keyword evidence="3" id="KW-1185">Reference proteome</keyword>
<accession>A0A2V1DS73</accession>
<dbReference type="Proteomes" id="UP000244855">
    <property type="component" value="Unassembled WGS sequence"/>
</dbReference>
<evidence type="ECO:0000313" key="2">
    <source>
        <dbReference type="EMBL" id="PVI01138.1"/>
    </source>
</evidence>
<evidence type="ECO:0000313" key="3">
    <source>
        <dbReference type="Proteomes" id="UP000244855"/>
    </source>
</evidence>
<dbReference type="Pfam" id="PF24864">
    <property type="entry name" value="DUF7730"/>
    <property type="match status" value="1"/>
</dbReference>
<organism evidence="2 3">
    <name type="scientific">Periconia macrospinosa</name>
    <dbReference type="NCBI Taxonomy" id="97972"/>
    <lineage>
        <taxon>Eukaryota</taxon>
        <taxon>Fungi</taxon>
        <taxon>Dikarya</taxon>
        <taxon>Ascomycota</taxon>
        <taxon>Pezizomycotina</taxon>
        <taxon>Dothideomycetes</taxon>
        <taxon>Pleosporomycetidae</taxon>
        <taxon>Pleosporales</taxon>
        <taxon>Massarineae</taxon>
        <taxon>Periconiaceae</taxon>
        <taxon>Periconia</taxon>
    </lineage>
</organism>
<reference evidence="2 3" key="1">
    <citation type="journal article" date="2018" name="Sci. Rep.">
        <title>Comparative genomics provides insights into the lifestyle and reveals functional heterogeneity of dark septate endophytic fungi.</title>
        <authorList>
            <person name="Knapp D.G."/>
            <person name="Nemeth J.B."/>
            <person name="Barry K."/>
            <person name="Hainaut M."/>
            <person name="Henrissat B."/>
            <person name="Johnson J."/>
            <person name="Kuo A."/>
            <person name="Lim J.H.P."/>
            <person name="Lipzen A."/>
            <person name="Nolan M."/>
            <person name="Ohm R.A."/>
            <person name="Tamas L."/>
            <person name="Grigoriev I.V."/>
            <person name="Spatafora J.W."/>
            <person name="Nagy L.G."/>
            <person name="Kovacs G.M."/>
        </authorList>
    </citation>
    <scope>NUCLEOTIDE SEQUENCE [LARGE SCALE GENOMIC DNA]</scope>
    <source>
        <strain evidence="2 3">DSE2036</strain>
    </source>
</reference>
<dbReference type="PANTHER" id="PTHR38790">
    <property type="entry name" value="2EXR DOMAIN-CONTAINING PROTEIN-RELATED"/>
    <property type="match status" value="1"/>
</dbReference>
<gene>
    <name evidence="2" type="ORF">DM02DRAFT_654789</name>
</gene>
<sequence>MVFSPKGMRTSALLTLPTELRLKIWKYVLGNLTIAIFREQRSDGKRGRLTHGILNNWKPPCGPVIKVDGVYTELVQRSQSDYDLLTEVEIDSLDDILRHHFPYRTLRITGKMQLTTLLKICRSVYTETAGLLYSSHHFIFFHNSTLMDLHDMVPRAHFARISSLHVHWWFLESASAEMKRSFTELCGAILAQLPKMRHLSIFFEGRIPLRKPYRLLSETIVEIVQNACPGFFSINLPEPPTEGRPGSAQCNPNHLDFLAFKELLQSHGVRLHNHVPGCAFHQPRIVSWKSRTVGAWLEEEHDEGERRLRFTEYDLSIPDQREGPKRRLSTKLRILRPSTRFLRNMYHDICSRLRKMGSHRA</sequence>
<evidence type="ECO:0000259" key="1">
    <source>
        <dbReference type="Pfam" id="PF24864"/>
    </source>
</evidence>
<proteinExistence type="predicted"/>
<feature type="domain" description="DUF7730" evidence="1">
    <location>
        <begin position="10"/>
        <end position="175"/>
    </location>
</feature>
<name>A0A2V1DS73_9PLEO</name>
<protein>
    <recommendedName>
        <fullName evidence="1">DUF7730 domain-containing protein</fullName>
    </recommendedName>
</protein>
<dbReference type="AlphaFoldDB" id="A0A2V1DS73"/>